<dbReference type="InterPro" id="IPR020583">
    <property type="entry name" value="Inositol_monoP_metal-BS"/>
</dbReference>
<dbReference type="InterPro" id="IPR020550">
    <property type="entry name" value="Inositol_monophosphatase_CS"/>
</dbReference>
<dbReference type="PROSITE" id="PS00629">
    <property type="entry name" value="IMP_1"/>
    <property type="match status" value="1"/>
</dbReference>
<evidence type="ECO:0000256" key="7">
    <source>
        <dbReference type="PIRSR" id="PIRSR600760-2"/>
    </source>
</evidence>
<dbReference type="GO" id="GO:0006020">
    <property type="term" value="P:inositol metabolic process"/>
    <property type="evidence" value="ECO:0007669"/>
    <property type="project" value="TreeGrafter"/>
</dbReference>
<dbReference type="GO" id="GO:0046872">
    <property type="term" value="F:metal ion binding"/>
    <property type="evidence" value="ECO:0007669"/>
    <property type="project" value="UniProtKB-KW"/>
</dbReference>
<dbReference type="SUPFAM" id="SSF56655">
    <property type="entry name" value="Carbohydrate phosphatase"/>
    <property type="match status" value="1"/>
</dbReference>
<dbReference type="InterPro" id="IPR033942">
    <property type="entry name" value="IMPase"/>
</dbReference>
<dbReference type="InterPro" id="IPR000760">
    <property type="entry name" value="Inositol_monophosphatase-like"/>
</dbReference>
<dbReference type="Gene3D" id="3.40.190.80">
    <property type="match status" value="1"/>
</dbReference>
<sequence>MTDLNLEQVRDTMVAVAHEAGRMILAANPADIAAGTKLNAVDIVTEADQAVEKMVASKLSAAFPSVAFMGEETYKPGMKLGPEPTFVVDPIDGTTNFIHGFPNACISLGLAIDRKPCVGVIYNPWQDLLYTAIRGHGAFATRGGTGATARRLPLAATPRPLTGLGTALVGVEWGSVRDGPNFDVKVETFRRLGASTETGGAMVQSMRSLGSAALNLAAVAAGELDLYWEGGCWAWDVCAGWCILEEAGGRMASGNPGDWAPEVDGRVYLAVRGAPAGQDEIVEEFWKLMGNARMDYSS</sequence>
<evidence type="ECO:0000313" key="10">
    <source>
        <dbReference type="Proteomes" id="UP001397290"/>
    </source>
</evidence>
<evidence type="ECO:0000256" key="6">
    <source>
        <dbReference type="ARBA" id="ARBA00022842"/>
    </source>
</evidence>
<dbReference type="GO" id="GO:0046854">
    <property type="term" value="P:phosphatidylinositol phosphate biosynthetic process"/>
    <property type="evidence" value="ECO:0007669"/>
    <property type="project" value="InterPro"/>
</dbReference>
<evidence type="ECO:0000256" key="8">
    <source>
        <dbReference type="RuleBase" id="RU364068"/>
    </source>
</evidence>
<evidence type="ECO:0000256" key="2">
    <source>
        <dbReference type="ARBA" id="ARBA00001946"/>
    </source>
</evidence>
<evidence type="ECO:0000256" key="5">
    <source>
        <dbReference type="ARBA" id="ARBA00022801"/>
    </source>
</evidence>
<evidence type="ECO:0000256" key="3">
    <source>
        <dbReference type="ARBA" id="ARBA00009759"/>
    </source>
</evidence>
<dbReference type="FunFam" id="3.30.540.10:FF:000004">
    <property type="entry name" value="Inositol-1-monophosphatase"/>
    <property type="match status" value="1"/>
</dbReference>
<gene>
    <name evidence="9" type="ORF">G3M48_010461</name>
</gene>
<keyword evidence="4 7" id="KW-0479">Metal-binding</keyword>
<comment type="pathway">
    <text evidence="8">Polyol metabolism; myo-inositol biosynthesis; myo-inositol from D-glucose 6-phosphate: step 2/2.</text>
</comment>
<dbReference type="CDD" id="cd01639">
    <property type="entry name" value="IMPase"/>
    <property type="match status" value="1"/>
</dbReference>
<dbReference type="FunFam" id="3.40.190.80:FF:000012">
    <property type="entry name" value="Inositol-1-monophosphatase"/>
    <property type="match status" value="1"/>
</dbReference>
<organism evidence="9 10">
    <name type="scientific">Beauveria asiatica</name>
    <dbReference type="NCBI Taxonomy" id="1069075"/>
    <lineage>
        <taxon>Eukaryota</taxon>
        <taxon>Fungi</taxon>
        <taxon>Dikarya</taxon>
        <taxon>Ascomycota</taxon>
        <taxon>Pezizomycotina</taxon>
        <taxon>Sordariomycetes</taxon>
        <taxon>Hypocreomycetidae</taxon>
        <taxon>Hypocreales</taxon>
        <taxon>Cordycipitaceae</taxon>
        <taxon>Beauveria</taxon>
    </lineage>
</organism>
<feature type="binding site" evidence="7">
    <location>
        <position position="71"/>
    </location>
    <ligand>
        <name>Mg(2+)</name>
        <dbReference type="ChEBI" id="CHEBI:18420"/>
        <label>1</label>
        <note>catalytic</note>
    </ligand>
</feature>
<keyword evidence="5 8" id="KW-0378">Hydrolase</keyword>
<comment type="similarity">
    <text evidence="3 8">Belongs to the inositol monophosphatase superfamily.</text>
</comment>
<dbReference type="GO" id="GO:0008934">
    <property type="term" value="F:inositol monophosphate 1-phosphatase activity"/>
    <property type="evidence" value="ECO:0007669"/>
    <property type="project" value="InterPro"/>
</dbReference>
<name>A0AAW0S152_9HYPO</name>
<feature type="binding site" evidence="7">
    <location>
        <position position="92"/>
    </location>
    <ligand>
        <name>Mg(2+)</name>
        <dbReference type="ChEBI" id="CHEBI:18420"/>
        <label>1</label>
        <note>catalytic</note>
    </ligand>
</feature>
<proteinExistence type="inferred from homology"/>
<dbReference type="EMBL" id="JAAHCF010000097">
    <property type="protein sequence ID" value="KAK8148304.1"/>
    <property type="molecule type" value="Genomic_DNA"/>
</dbReference>
<comment type="cofactor">
    <cofactor evidence="2 7 8">
        <name>Mg(2+)</name>
        <dbReference type="ChEBI" id="CHEBI:18420"/>
    </cofactor>
</comment>
<evidence type="ECO:0000256" key="1">
    <source>
        <dbReference type="ARBA" id="ARBA00001033"/>
    </source>
</evidence>
<keyword evidence="6 7" id="KW-0460">Magnesium</keyword>
<feature type="binding site" evidence="7">
    <location>
        <position position="89"/>
    </location>
    <ligand>
        <name>Mg(2+)</name>
        <dbReference type="ChEBI" id="CHEBI:18420"/>
        <label>1</label>
        <note>catalytic</note>
    </ligand>
</feature>
<keyword evidence="10" id="KW-1185">Reference proteome</keyword>
<dbReference type="EC" id="3.1.3.25" evidence="8"/>
<evidence type="ECO:0000256" key="4">
    <source>
        <dbReference type="ARBA" id="ARBA00022723"/>
    </source>
</evidence>
<dbReference type="PANTHER" id="PTHR20854">
    <property type="entry name" value="INOSITOL MONOPHOSPHATASE"/>
    <property type="match status" value="1"/>
</dbReference>
<feature type="binding site" evidence="7">
    <location>
        <position position="91"/>
    </location>
    <ligand>
        <name>Mg(2+)</name>
        <dbReference type="ChEBI" id="CHEBI:18420"/>
        <label>1</label>
        <note>catalytic</note>
    </ligand>
</feature>
<comment type="catalytic activity">
    <reaction evidence="1 8">
        <text>a myo-inositol phosphate + H2O = myo-inositol + phosphate</text>
        <dbReference type="Rhea" id="RHEA:24056"/>
        <dbReference type="ChEBI" id="CHEBI:15377"/>
        <dbReference type="ChEBI" id="CHEBI:17268"/>
        <dbReference type="ChEBI" id="CHEBI:43474"/>
        <dbReference type="ChEBI" id="CHEBI:84139"/>
        <dbReference type="EC" id="3.1.3.25"/>
    </reaction>
</comment>
<evidence type="ECO:0000313" key="9">
    <source>
        <dbReference type="EMBL" id="KAK8148304.1"/>
    </source>
</evidence>
<dbReference type="GO" id="GO:0007165">
    <property type="term" value="P:signal transduction"/>
    <property type="evidence" value="ECO:0007669"/>
    <property type="project" value="TreeGrafter"/>
</dbReference>
<dbReference type="Pfam" id="PF00459">
    <property type="entry name" value="Inositol_P"/>
    <property type="match status" value="1"/>
</dbReference>
<feature type="binding site" evidence="7">
    <location>
        <position position="236"/>
    </location>
    <ligand>
        <name>Mg(2+)</name>
        <dbReference type="ChEBI" id="CHEBI:18420"/>
        <label>1</label>
        <note>catalytic</note>
    </ligand>
</feature>
<protein>
    <recommendedName>
        <fullName evidence="8">Inositol-1-monophosphatase</fullName>
        <ecNumber evidence="8">3.1.3.25</ecNumber>
    </recommendedName>
</protein>
<dbReference type="PRINTS" id="PR00377">
    <property type="entry name" value="IMPHPHTASES"/>
</dbReference>
<reference evidence="9 10" key="1">
    <citation type="submission" date="2020-02" db="EMBL/GenBank/DDBJ databases">
        <title>Comparative genomics of the hypocrealean fungal genus Beauvera.</title>
        <authorList>
            <person name="Showalter D.N."/>
            <person name="Bushley K.E."/>
            <person name="Rehner S.A."/>
        </authorList>
    </citation>
    <scope>NUCLEOTIDE SEQUENCE [LARGE SCALE GENOMIC DNA]</scope>
    <source>
        <strain evidence="9 10">ARSEF4384</strain>
    </source>
</reference>
<dbReference type="AlphaFoldDB" id="A0AAW0S152"/>
<dbReference type="Proteomes" id="UP001397290">
    <property type="component" value="Unassembled WGS sequence"/>
</dbReference>
<dbReference type="PANTHER" id="PTHR20854:SF4">
    <property type="entry name" value="INOSITOL-1-MONOPHOSPHATASE-RELATED"/>
    <property type="match status" value="1"/>
</dbReference>
<accession>A0AAW0S152</accession>
<comment type="caution">
    <text evidence="9">The sequence shown here is derived from an EMBL/GenBank/DDBJ whole genome shotgun (WGS) entry which is preliminary data.</text>
</comment>
<dbReference type="PROSITE" id="PS00630">
    <property type="entry name" value="IMP_2"/>
    <property type="match status" value="1"/>
</dbReference>
<dbReference type="Gene3D" id="3.30.540.10">
    <property type="entry name" value="Fructose-1,6-Bisphosphatase, subunit A, domain 1"/>
    <property type="match status" value="1"/>
</dbReference>